<evidence type="ECO:0000256" key="1">
    <source>
        <dbReference type="ARBA" id="ARBA00023002"/>
    </source>
</evidence>
<dbReference type="STRING" id="1236970.JCM9140_3978"/>
<accession>W4Q7Z5</accession>
<evidence type="ECO:0000313" key="4">
    <source>
        <dbReference type="EMBL" id="GAE27818.1"/>
    </source>
</evidence>
<dbReference type="SUPFAM" id="SSF51905">
    <property type="entry name" value="FAD/NAD(P)-binding domain"/>
    <property type="match status" value="1"/>
</dbReference>
<dbReference type="InterPro" id="IPR002938">
    <property type="entry name" value="FAD-bd"/>
</dbReference>
<comment type="caution">
    <text evidence="4">The sequence shown here is derived from an EMBL/GenBank/DDBJ whole genome shotgun (WGS) entry which is preliminary data.</text>
</comment>
<organism evidence="4 5">
    <name type="scientific">Halalkalibacter wakoensis JCM 9140</name>
    <dbReference type="NCBI Taxonomy" id="1236970"/>
    <lineage>
        <taxon>Bacteria</taxon>
        <taxon>Bacillati</taxon>
        <taxon>Bacillota</taxon>
        <taxon>Bacilli</taxon>
        <taxon>Bacillales</taxon>
        <taxon>Bacillaceae</taxon>
        <taxon>Halalkalibacter</taxon>
    </lineage>
</organism>
<sequence length="375" mass="42136">MLEKEKVIIIGAGVGGLATALFLKKAGIESIVFEGASVERESGAGFVLTPNGLNVLETLGITQIADHSYPVKSETTYTSNNKELGSMNVSGNDLFSKTFITISRHNLITLLLEKAKEYHIPVHYNKKLVNFEQHSDSVTAIFSDDTKIKGEILVGADGIHSRTREIIFPQVKPIYTGYYGIHGLVSSSNVDQTMNTNASVYADFDQYLGAFVSKCSPTSKTDILWQFVGKAERKIPATELELADTQYIKEWLSEKISEWDNPFIELLSNTEKITARNIFELEELPHWYHGRVTFVGDALHATNPMLGIGASWALEDGMYLAKMLKEHGYRDAFYYFENDRKPIIDPVRKAAANVLDKIFELKKMTSTIYDNRIEW</sequence>
<dbReference type="Gene3D" id="3.50.50.60">
    <property type="entry name" value="FAD/NAD(P)-binding domain"/>
    <property type="match status" value="1"/>
</dbReference>
<keyword evidence="2" id="KW-0503">Monooxygenase</keyword>
<dbReference type="Pfam" id="PF01494">
    <property type="entry name" value="FAD_binding_3"/>
    <property type="match status" value="1"/>
</dbReference>
<dbReference type="PANTHER" id="PTHR13789:SF309">
    <property type="entry name" value="PUTATIVE (AFU_ORTHOLOGUE AFUA_6G14510)-RELATED"/>
    <property type="match status" value="1"/>
</dbReference>
<dbReference type="AlphaFoldDB" id="W4Q7Z5"/>
<name>W4Q7Z5_9BACI</name>
<gene>
    <name evidence="4" type="ORF">JCM9140_3978</name>
</gene>
<dbReference type="GO" id="GO:0071949">
    <property type="term" value="F:FAD binding"/>
    <property type="evidence" value="ECO:0007669"/>
    <property type="project" value="InterPro"/>
</dbReference>
<reference evidence="4" key="1">
    <citation type="journal article" date="2014" name="Genome Announc.">
        <title>Draft Genome Sequences of Three Alkaliphilic Bacillus Strains, Bacillus wakoensis JCM 9140T, Bacillus akibai JCM 9157T, and Bacillus hemicellulosilyticus JCM 9152T.</title>
        <authorList>
            <person name="Yuki M."/>
            <person name="Oshima K."/>
            <person name="Suda W."/>
            <person name="Oshida Y."/>
            <person name="Kitamura K."/>
            <person name="Iida T."/>
            <person name="Hattori M."/>
            <person name="Ohkuma M."/>
        </authorList>
    </citation>
    <scope>NUCLEOTIDE SEQUENCE [LARGE SCALE GENOMIC DNA]</scope>
    <source>
        <strain evidence="4">JCM 9140</strain>
    </source>
</reference>
<dbReference type="RefSeq" id="WP_052002361.1">
    <property type="nucleotide sequence ID" value="NZ_BAUT01000066.1"/>
</dbReference>
<dbReference type="PRINTS" id="PR00420">
    <property type="entry name" value="RNGMNOXGNASE"/>
</dbReference>
<keyword evidence="5" id="KW-1185">Reference proteome</keyword>
<dbReference type="InterPro" id="IPR036188">
    <property type="entry name" value="FAD/NAD-bd_sf"/>
</dbReference>
<evidence type="ECO:0000256" key="2">
    <source>
        <dbReference type="ARBA" id="ARBA00023033"/>
    </source>
</evidence>
<evidence type="ECO:0000259" key="3">
    <source>
        <dbReference type="Pfam" id="PF01494"/>
    </source>
</evidence>
<keyword evidence="1" id="KW-0560">Oxidoreductase</keyword>
<dbReference type="Proteomes" id="UP000018890">
    <property type="component" value="Unassembled WGS sequence"/>
</dbReference>
<dbReference type="EMBL" id="BAUT01000066">
    <property type="protein sequence ID" value="GAE27818.1"/>
    <property type="molecule type" value="Genomic_DNA"/>
</dbReference>
<dbReference type="InterPro" id="IPR050493">
    <property type="entry name" value="FAD-dep_Monooxygenase_BioMet"/>
</dbReference>
<protein>
    <recommendedName>
        <fullName evidence="3">FAD-binding domain-containing protein</fullName>
    </recommendedName>
</protein>
<dbReference type="GO" id="GO:0004497">
    <property type="term" value="F:monooxygenase activity"/>
    <property type="evidence" value="ECO:0007669"/>
    <property type="project" value="UniProtKB-KW"/>
</dbReference>
<dbReference type="PANTHER" id="PTHR13789">
    <property type="entry name" value="MONOOXYGENASE"/>
    <property type="match status" value="1"/>
</dbReference>
<proteinExistence type="predicted"/>
<evidence type="ECO:0000313" key="5">
    <source>
        <dbReference type="Proteomes" id="UP000018890"/>
    </source>
</evidence>
<feature type="domain" description="FAD-binding" evidence="3">
    <location>
        <begin position="6"/>
        <end position="326"/>
    </location>
</feature>